<feature type="region of interest" description="Disordered" evidence="1">
    <location>
        <begin position="78"/>
        <end position="106"/>
    </location>
</feature>
<accession>A0A1X2EM60</accession>
<keyword evidence="4" id="KW-1185">Reference proteome</keyword>
<gene>
    <name evidence="3" type="ORF">AWC30_06765</name>
</gene>
<dbReference type="OrthoDB" id="4733220at2"/>
<dbReference type="Pfam" id="PF14012">
    <property type="entry name" value="DUF4229"/>
    <property type="match status" value="1"/>
</dbReference>
<evidence type="ECO:0000256" key="2">
    <source>
        <dbReference type="SAM" id="Phobius"/>
    </source>
</evidence>
<keyword evidence="2" id="KW-1133">Transmembrane helix</keyword>
<dbReference type="RefSeq" id="WP_085109379.1">
    <property type="nucleotide sequence ID" value="NZ_JACKSN010000030.1"/>
</dbReference>
<dbReference type="InterPro" id="IPR025323">
    <property type="entry name" value="DUF4229"/>
</dbReference>
<dbReference type="STRING" id="1798.AWC30_06765"/>
<dbReference type="Proteomes" id="UP000193090">
    <property type="component" value="Unassembled WGS sequence"/>
</dbReference>
<evidence type="ECO:0008006" key="5">
    <source>
        <dbReference type="Google" id="ProtNLM"/>
    </source>
</evidence>
<sequence>MSERQQSGLRAVFDIFLYSLLRLGLVAVLTAVIFGVARLLGIDDLPLVVALGFAFIVGLPLGIWLFAPQRRRATADLAAAGERRRRDREQLHARLRGEEPDEKPAD</sequence>
<dbReference type="AlphaFoldDB" id="A0A1X2EM60"/>
<proteinExistence type="predicted"/>
<keyword evidence="2" id="KW-0472">Membrane</keyword>
<feature type="compositionally biased region" description="Basic and acidic residues" evidence="1">
    <location>
        <begin position="81"/>
        <end position="106"/>
    </location>
</feature>
<feature type="transmembrane region" description="Helical" evidence="2">
    <location>
        <begin position="20"/>
        <end position="41"/>
    </location>
</feature>
<evidence type="ECO:0000313" key="4">
    <source>
        <dbReference type="Proteomes" id="UP000193090"/>
    </source>
</evidence>
<dbReference type="EMBL" id="LQPZ01000016">
    <property type="protein sequence ID" value="ORX06108.1"/>
    <property type="molecule type" value="Genomic_DNA"/>
</dbReference>
<name>A0A1X2EM60_9MYCO</name>
<evidence type="ECO:0000256" key="1">
    <source>
        <dbReference type="SAM" id="MobiDB-lite"/>
    </source>
</evidence>
<organism evidence="3 4">
    <name type="scientific">Mycolicibacillus trivialis</name>
    <dbReference type="NCBI Taxonomy" id="1798"/>
    <lineage>
        <taxon>Bacteria</taxon>
        <taxon>Bacillati</taxon>
        <taxon>Actinomycetota</taxon>
        <taxon>Actinomycetes</taxon>
        <taxon>Mycobacteriales</taxon>
        <taxon>Mycobacteriaceae</taxon>
        <taxon>Mycolicibacillus</taxon>
    </lineage>
</organism>
<protein>
    <recommendedName>
        <fullName evidence="5">DUF4229 domain-containing protein</fullName>
    </recommendedName>
</protein>
<feature type="transmembrane region" description="Helical" evidence="2">
    <location>
        <begin position="47"/>
        <end position="67"/>
    </location>
</feature>
<keyword evidence="2" id="KW-0812">Transmembrane</keyword>
<comment type="caution">
    <text evidence="3">The sequence shown here is derived from an EMBL/GenBank/DDBJ whole genome shotgun (WGS) entry which is preliminary data.</text>
</comment>
<evidence type="ECO:0000313" key="3">
    <source>
        <dbReference type="EMBL" id="ORX06108.1"/>
    </source>
</evidence>
<reference evidence="3 4" key="1">
    <citation type="submission" date="2016-01" db="EMBL/GenBank/DDBJ databases">
        <title>The new phylogeny of the genus Mycobacterium.</title>
        <authorList>
            <person name="Tarcisio F."/>
            <person name="Conor M."/>
            <person name="Antonella G."/>
            <person name="Elisabetta G."/>
            <person name="Giulia F.S."/>
            <person name="Sara T."/>
            <person name="Anna F."/>
            <person name="Clotilde B."/>
            <person name="Roberto B."/>
            <person name="Veronica D.S."/>
            <person name="Fabio R."/>
            <person name="Monica P."/>
            <person name="Olivier J."/>
            <person name="Enrico T."/>
            <person name="Nicola S."/>
        </authorList>
    </citation>
    <scope>NUCLEOTIDE SEQUENCE [LARGE SCALE GENOMIC DNA]</scope>
    <source>
        <strain evidence="3 4">DSM 44153</strain>
    </source>
</reference>